<feature type="region of interest" description="Disordered" evidence="1">
    <location>
        <begin position="380"/>
        <end position="432"/>
    </location>
</feature>
<evidence type="ECO:0000313" key="6">
    <source>
        <dbReference type="Proteomes" id="UP000287410"/>
    </source>
</evidence>
<keyword evidence="2" id="KW-0812">Transmembrane</keyword>
<keyword evidence="2" id="KW-0472">Membrane</keyword>
<dbReference type="Pfam" id="PF13584">
    <property type="entry name" value="BatD"/>
    <property type="match status" value="2"/>
</dbReference>
<evidence type="ECO:0000256" key="2">
    <source>
        <dbReference type="SAM" id="Phobius"/>
    </source>
</evidence>
<feature type="signal peptide" evidence="3">
    <location>
        <begin position="1"/>
        <end position="25"/>
    </location>
</feature>
<protein>
    <recommendedName>
        <fullName evidence="4">DUF7939 domain-containing protein</fullName>
    </recommendedName>
</protein>
<reference evidence="5 6" key="1">
    <citation type="journal article" date="2018" name="Front. Microbiol.">
        <title>Genome-Based Analysis Reveals the Taxonomy and Diversity of the Family Idiomarinaceae.</title>
        <authorList>
            <person name="Liu Y."/>
            <person name="Lai Q."/>
            <person name="Shao Z."/>
        </authorList>
    </citation>
    <scope>NUCLEOTIDE SEQUENCE [LARGE SCALE GENOMIC DNA]</scope>
    <source>
        <strain evidence="5 6">GBSy1</strain>
    </source>
</reference>
<dbReference type="PROSITE" id="PS00430">
    <property type="entry name" value="TONB_DEPENDENT_REC_1"/>
    <property type="match status" value="1"/>
</dbReference>
<dbReference type="EMBL" id="PIPN01000001">
    <property type="protein sequence ID" value="RUO32198.1"/>
    <property type="molecule type" value="Genomic_DNA"/>
</dbReference>
<feature type="domain" description="DUF7939" evidence="4">
    <location>
        <begin position="485"/>
        <end position="569"/>
    </location>
</feature>
<evidence type="ECO:0000259" key="4">
    <source>
        <dbReference type="Pfam" id="PF25607"/>
    </source>
</evidence>
<keyword evidence="6" id="KW-1185">Reference proteome</keyword>
<dbReference type="Proteomes" id="UP000287410">
    <property type="component" value="Unassembled WGS sequence"/>
</dbReference>
<keyword evidence="3" id="KW-0732">Signal</keyword>
<dbReference type="Pfam" id="PF25607">
    <property type="entry name" value="DUF7939"/>
    <property type="match status" value="1"/>
</dbReference>
<dbReference type="PANTHER" id="PTHR40940:SF1">
    <property type="entry name" value="PROTEIN BATD"/>
    <property type="match status" value="1"/>
</dbReference>
<feature type="chain" id="PRO_5046641970" description="DUF7939 domain-containing protein" evidence="3">
    <location>
        <begin position="26"/>
        <end position="587"/>
    </location>
</feature>
<keyword evidence="2" id="KW-1133">Transmembrane helix</keyword>
<name>A0ABY0C3L6_9GAMM</name>
<dbReference type="InterPro" id="IPR010916">
    <property type="entry name" value="TonB_box_CS"/>
</dbReference>
<feature type="compositionally biased region" description="Polar residues" evidence="1">
    <location>
        <begin position="390"/>
        <end position="411"/>
    </location>
</feature>
<organism evidence="5 6">
    <name type="scientific">Aliidiomarina sedimenti</name>
    <dbReference type="NCBI Taxonomy" id="1933879"/>
    <lineage>
        <taxon>Bacteria</taxon>
        <taxon>Pseudomonadati</taxon>
        <taxon>Pseudomonadota</taxon>
        <taxon>Gammaproteobacteria</taxon>
        <taxon>Alteromonadales</taxon>
        <taxon>Idiomarinaceae</taxon>
        <taxon>Aliidiomarina</taxon>
    </lineage>
</organism>
<comment type="caution">
    <text evidence="5">The sequence shown here is derived from an EMBL/GenBank/DDBJ whole genome shotgun (WGS) entry which is preliminary data.</text>
</comment>
<dbReference type="PANTHER" id="PTHR40940">
    <property type="entry name" value="PROTEIN BATD-RELATED"/>
    <property type="match status" value="1"/>
</dbReference>
<proteinExistence type="predicted"/>
<evidence type="ECO:0000256" key="3">
    <source>
        <dbReference type="SAM" id="SignalP"/>
    </source>
</evidence>
<accession>A0ABY0C3L6</accession>
<dbReference type="InterPro" id="IPR025738">
    <property type="entry name" value="BatD"/>
</dbReference>
<evidence type="ECO:0000256" key="1">
    <source>
        <dbReference type="SAM" id="MobiDB-lite"/>
    </source>
</evidence>
<dbReference type="InterPro" id="IPR057699">
    <property type="entry name" value="DUF7939"/>
</dbReference>
<evidence type="ECO:0000313" key="5">
    <source>
        <dbReference type="EMBL" id="RUO32198.1"/>
    </source>
</evidence>
<sequence>MSHAKYWLSLTLLAIALLHSGSAFALTVNAEVDKNPVIVNESFTLTVTASDDLPRNAFRNDTLLRDFVVGATSVDRSTRLIQGQMSRQTRWQVTLVARRPGSYQIPAFEIDGQRTSPIQLEVIEASESENERGPVFVTASIDNDNPYIQQQVRYTVRLHLAQVLESGSISPPEIDHADIQQSGNDDETQQLIDGTRYRVIERTYFITPRRSGAITIGGSRFDGQIRDSSERSFASFSRPQSVTALAPDIEINVRPQVESFDGRWLPSKQVVLNDELDDQQRFIVGEPITRHITLTAQGVRDEQLPDISTDYPAGLRYYAERTERESYSRDGERIAQATFRGVILPSQPGTFELPAVEVSWWDVEDEQMRTARVESREITVHAPAGGMPSPSAQPADGSSTEDPAATDSATGGETEDTAERSADVSSPGADRTATDAVWQITSVVLFILWLLTLVIFAWFYWRTRHRQPSPQPAQTASDKVPAASRKPLQQLKVACRANQPQAARQALLAWVNSTTTEHHCATLDDVSSYFASTSLTAQLNALQEALYRPQSQWQQGDALWQSIQLLHRRHKQQTDNHRLPPLYPTGR</sequence>
<feature type="transmembrane region" description="Helical" evidence="2">
    <location>
        <begin position="436"/>
        <end position="461"/>
    </location>
</feature>
<gene>
    <name evidence="5" type="ORF">CWE12_04255</name>
</gene>
<dbReference type="RefSeq" id="WP_126788400.1">
    <property type="nucleotide sequence ID" value="NZ_PIPN01000001.1"/>
</dbReference>